<evidence type="ECO:0000313" key="2">
    <source>
        <dbReference type="Proteomes" id="UP001156691"/>
    </source>
</evidence>
<gene>
    <name evidence="1" type="ORF">GCM10010862_24390</name>
</gene>
<dbReference type="Proteomes" id="UP001156691">
    <property type="component" value="Unassembled WGS sequence"/>
</dbReference>
<proteinExistence type="predicted"/>
<dbReference type="EMBL" id="BSNS01000011">
    <property type="protein sequence ID" value="GLQ55180.1"/>
    <property type="molecule type" value="Genomic_DNA"/>
</dbReference>
<protein>
    <recommendedName>
        <fullName evidence="3">Beta-galactosidase trimerisation domain-containing protein</fullName>
    </recommendedName>
</protein>
<dbReference type="SUPFAM" id="SSF52317">
    <property type="entry name" value="Class I glutamine amidotransferase-like"/>
    <property type="match status" value="1"/>
</dbReference>
<reference evidence="2" key="1">
    <citation type="journal article" date="2019" name="Int. J. Syst. Evol. Microbiol.">
        <title>The Global Catalogue of Microorganisms (GCM) 10K type strain sequencing project: providing services to taxonomists for standard genome sequencing and annotation.</title>
        <authorList>
            <consortium name="The Broad Institute Genomics Platform"/>
            <consortium name="The Broad Institute Genome Sequencing Center for Infectious Disease"/>
            <person name="Wu L."/>
            <person name="Ma J."/>
        </authorList>
    </citation>
    <scope>NUCLEOTIDE SEQUENCE [LARGE SCALE GENOMIC DNA]</scope>
    <source>
        <strain evidence="2">NBRC 112416</strain>
    </source>
</reference>
<evidence type="ECO:0008006" key="3">
    <source>
        <dbReference type="Google" id="ProtNLM"/>
    </source>
</evidence>
<organism evidence="1 2">
    <name type="scientific">Devosia nitrariae</name>
    <dbReference type="NCBI Taxonomy" id="2071872"/>
    <lineage>
        <taxon>Bacteria</taxon>
        <taxon>Pseudomonadati</taxon>
        <taxon>Pseudomonadota</taxon>
        <taxon>Alphaproteobacteria</taxon>
        <taxon>Hyphomicrobiales</taxon>
        <taxon>Devosiaceae</taxon>
        <taxon>Devosia</taxon>
    </lineage>
</organism>
<dbReference type="Gene3D" id="3.40.50.880">
    <property type="match status" value="1"/>
</dbReference>
<dbReference type="InterPro" id="IPR028212">
    <property type="entry name" value="GHL6"/>
</dbReference>
<accession>A0ABQ5W6E9</accession>
<name>A0ABQ5W6E9_9HYPH</name>
<dbReference type="Gene3D" id="3.20.20.80">
    <property type="entry name" value="Glycosidases"/>
    <property type="match status" value="1"/>
</dbReference>
<sequence length="720" mass="79811">MPDTEPAPAWWQRPYRMVQTNLRQPDALYDQRTLAREVKAFGADVLLYNIGGIFAFYPTELALQAVNPMMQGDALGAAVDAAHAEGLALVGRYDMSKATRIAYEAHPDWFVHNVKGEALEYNGTYQACVNAGWYQDYSLEIISESLGRYDVDGVFFNMFGYTNFTYSGDYFGICVCENCRRRFRDMYGKALPATEDFSDPAYADYLEFKDRTSLELRAKVYRHIKNVNPKVAMTGHRGESDLIRMETQRAVERPQPEWPYQAGEQARWGQAYGQGKTVSSTSANFIDFAWRFVSETGAYQLVRAAQQLASGATLDFYLLGVMDQDDKSAFAETSKLFHWHKANERNYTGLKPASRIGLYHSHAIVPGHGAGAYAKRAASGQHAQAAYRGAYRALVEARLPFDLVVDEIVAGKDGGRVLSQYDGLVMPNVTCLSDAEARAIDAWVEAGGVLLATGETGLYDEKGVARDKPGLASLPIAGKPMARQHMKGAYFRVRPGDLPIGEDVKLLMLDHTYYVAKAKDGAQTLLKLLPPQRFGPPELCFPDFESEMPGAIIGDHGKGKAVYVPWHADALYHRDSLPHTRTFLTDLVTRHIPAAPARIEGRGSLELTVQRQEATGKVLVHVVNYGGQRNNLYEDAPAVHGLRLGVRGVSGSGRALVASKEIAPESPETDADGYLWYALPPLEAFEAIQFQGTAEAACLYERRHNSAEPTYASFKRRRPE</sequence>
<comment type="caution">
    <text evidence="1">The sequence shown here is derived from an EMBL/GenBank/DDBJ whole genome shotgun (WGS) entry which is preliminary data.</text>
</comment>
<dbReference type="Pfam" id="PF14871">
    <property type="entry name" value="GHL6"/>
    <property type="match status" value="1"/>
</dbReference>
<keyword evidence="2" id="KW-1185">Reference proteome</keyword>
<dbReference type="SUPFAM" id="SSF51445">
    <property type="entry name" value="(Trans)glycosidases"/>
    <property type="match status" value="1"/>
</dbReference>
<dbReference type="CDD" id="cd03143">
    <property type="entry name" value="A4_beta-galactosidase_middle_domain"/>
    <property type="match status" value="1"/>
</dbReference>
<evidence type="ECO:0000313" key="1">
    <source>
        <dbReference type="EMBL" id="GLQ55180.1"/>
    </source>
</evidence>
<dbReference type="InterPro" id="IPR017853">
    <property type="entry name" value="GH"/>
</dbReference>
<dbReference type="InterPro" id="IPR029062">
    <property type="entry name" value="Class_I_gatase-like"/>
</dbReference>